<sequence>MMVRCLLLILTLLLGFAAPAQADVFRVGDFNIQQGADPGSFELSASVPSVLASDKPLGLPEGCRETSRERLTETVMTRYAIGIACDRALGVDDAIVTPWAVDGGTFLSTATGARVQQALQPDGDSLSLPIGETAARTRALPEIAVEYTGQGIVHILGGWDHLAFVLCLCLLARGRFLLGLVTTFTIGHSLSLALAFFDIVTVPVPPVEAVIALSIAFMAREAIRAKEEDRADPAKRRRQLTVVAGFGLLHGLGFATVLRELGVAPQERLSGLLFFNGGVELGQLIFVACVLGALKLAAIFDRDQWVRQAALYGAGIVGCFWVMERVAGFTLGMA</sequence>
<feature type="signal peptide" evidence="2">
    <location>
        <begin position="1"/>
        <end position="22"/>
    </location>
</feature>
<evidence type="ECO:0000256" key="2">
    <source>
        <dbReference type="SAM" id="SignalP"/>
    </source>
</evidence>
<accession>A0A0J7Y1W8</accession>
<feature type="chain" id="PRO_5005291787" evidence="2">
    <location>
        <begin position="23"/>
        <end position="334"/>
    </location>
</feature>
<keyword evidence="2" id="KW-0732">Signal</keyword>
<dbReference type="EMBL" id="JACT01000001">
    <property type="protein sequence ID" value="KMS57428.1"/>
    <property type="molecule type" value="Genomic_DNA"/>
</dbReference>
<keyword evidence="1" id="KW-1133">Transmembrane helix</keyword>
<protein>
    <submittedName>
        <fullName evidence="3">Membrane protein</fullName>
    </submittedName>
</protein>
<dbReference type="STRING" id="1420583.V473_04190"/>
<evidence type="ECO:0000313" key="3">
    <source>
        <dbReference type="EMBL" id="KMS57428.1"/>
    </source>
</evidence>
<feature type="transmembrane region" description="Helical" evidence="1">
    <location>
        <begin position="151"/>
        <end position="171"/>
    </location>
</feature>
<dbReference type="RefSeq" id="WP_148648321.1">
    <property type="nucleotide sequence ID" value="NZ_KQ130434.1"/>
</dbReference>
<gene>
    <name evidence="3" type="ORF">V473_04190</name>
</gene>
<reference evidence="3 4" key="1">
    <citation type="journal article" date="2015" name="G3 (Bethesda)">
        <title>Insights into Ongoing Evolution of the Hexachlorocyclohexane Catabolic Pathway from Comparative Genomics of Ten Sphingomonadaceae Strains.</title>
        <authorList>
            <person name="Pearce S.L."/>
            <person name="Oakeshott J.G."/>
            <person name="Pandey G."/>
        </authorList>
    </citation>
    <scope>NUCLEOTIDE SEQUENCE [LARGE SCALE GENOMIC DNA]</scope>
    <source>
        <strain evidence="3 4">LL01</strain>
    </source>
</reference>
<keyword evidence="1" id="KW-0812">Transmembrane</keyword>
<feature type="transmembrane region" description="Helical" evidence="1">
    <location>
        <begin position="203"/>
        <end position="219"/>
    </location>
</feature>
<keyword evidence="1" id="KW-0472">Membrane</keyword>
<name>A0A0J7Y1W8_9SPHN</name>
<dbReference type="Proteomes" id="UP000052232">
    <property type="component" value="Unassembled WGS sequence"/>
</dbReference>
<keyword evidence="4" id="KW-1185">Reference proteome</keyword>
<evidence type="ECO:0000313" key="4">
    <source>
        <dbReference type="Proteomes" id="UP000052232"/>
    </source>
</evidence>
<feature type="transmembrane region" description="Helical" evidence="1">
    <location>
        <begin position="176"/>
        <end position="197"/>
    </location>
</feature>
<dbReference type="PATRIC" id="fig|1420583.3.peg.845"/>
<dbReference type="InterPro" id="IPR032809">
    <property type="entry name" value="Put_HupE_UreJ"/>
</dbReference>
<feature type="transmembrane region" description="Helical" evidence="1">
    <location>
        <begin position="278"/>
        <end position="297"/>
    </location>
</feature>
<dbReference type="Pfam" id="PF13795">
    <property type="entry name" value="HupE_UreJ_2"/>
    <property type="match status" value="1"/>
</dbReference>
<evidence type="ECO:0000256" key="1">
    <source>
        <dbReference type="SAM" id="Phobius"/>
    </source>
</evidence>
<organism evidence="3 4">
    <name type="scientific">Sphingobium cupriresistens LL01</name>
    <dbReference type="NCBI Taxonomy" id="1420583"/>
    <lineage>
        <taxon>Bacteria</taxon>
        <taxon>Pseudomonadati</taxon>
        <taxon>Pseudomonadota</taxon>
        <taxon>Alphaproteobacteria</taxon>
        <taxon>Sphingomonadales</taxon>
        <taxon>Sphingomonadaceae</taxon>
        <taxon>Sphingobium</taxon>
    </lineage>
</organism>
<feature type="transmembrane region" description="Helical" evidence="1">
    <location>
        <begin position="240"/>
        <end position="258"/>
    </location>
</feature>
<feature type="transmembrane region" description="Helical" evidence="1">
    <location>
        <begin position="309"/>
        <end position="331"/>
    </location>
</feature>
<dbReference type="AlphaFoldDB" id="A0A0J7Y1W8"/>
<comment type="caution">
    <text evidence="3">The sequence shown here is derived from an EMBL/GenBank/DDBJ whole genome shotgun (WGS) entry which is preliminary data.</text>
</comment>
<proteinExistence type="predicted"/>